<evidence type="ECO:0000256" key="1">
    <source>
        <dbReference type="ARBA" id="ARBA00022737"/>
    </source>
</evidence>
<comment type="caution">
    <text evidence="5">The sequence shown here is derived from an EMBL/GenBank/DDBJ whole genome shotgun (WGS) entry which is preliminary data.</text>
</comment>
<dbReference type="Gene3D" id="2.130.10.10">
    <property type="entry name" value="YVTN repeat-like/Quinoprotein amine dehydrogenase"/>
    <property type="match status" value="3"/>
</dbReference>
<reference evidence="5" key="1">
    <citation type="submission" date="2021-09" db="EMBL/GenBank/DDBJ databases">
        <title>Fulvivirga sp. isolated from coastal sediment.</title>
        <authorList>
            <person name="Yu H."/>
        </authorList>
    </citation>
    <scope>NUCLEOTIDE SEQUENCE</scope>
    <source>
        <strain evidence="5">1062</strain>
    </source>
</reference>
<dbReference type="SUPFAM" id="SSF110296">
    <property type="entry name" value="Oligoxyloglucan reducing end-specific cellobiohydrolase"/>
    <property type="match status" value="2"/>
</dbReference>
<dbReference type="AlphaFoldDB" id="A0A9X1HLG3"/>
<dbReference type="InterPro" id="IPR015943">
    <property type="entry name" value="WD40/YVTN_repeat-like_dom_sf"/>
</dbReference>
<gene>
    <name evidence="5" type="ORF">LDX50_05635</name>
</gene>
<evidence type="ECO:0000256" key="2">
    <source>
        <dbReference type="SAM" id="Coils"/>
    </source>
</evidence>
<accession>A0A9X1HLG3</accession>
<dbReference type="InterPro" id="IPR031778">
    <property type="entry name" value="Sortilin_N"/>
</dbReference>
<dbReference type="EMBL" id="JAIXNE010000001">
    <property type="protein sequence ID" value="MCA6074338.1"/>
    <property type="molecule type" value="Genomic_DNA"/>
</dbReference>
<dbReference type="PANTHER" id="PTHR43739">
    <property type="entry name" value="XYLOGLUCANASE (EUROFUNG)"/>
    <property type="match status" value="1"/>
</dbReference>
<evidence type="ECO:0000259" key="4">
    <source>
        <dbReference type="Pfam" id="PF15902"/>
    </source>
</evidence>
<proteinExistence type="predicted"/>
<keyword evidence="6" id="KW-1185">Reference proteome</keyword>
<dbReference type="Proteomes" id="UP001139409">
    <property type="component" value="Unassembled WGS sequence"/>
</dbReference>
<evidence type="ECO:0000256" key="3">
    <source>
        <dbReference type="SAM" id="SignalP"/>
    </source>
</evidence>
<keyword evidence="3" id="KW-0732">Signal</keyword>
<dbReference type="PANTHER" id="PTHR43739:SF5">
    <property type="entry name" value="EXO-ALPHA-SIALIDASE"/>
    <property type="match status" value="1"/>
</dbReference>
<dbReference type="CDD" id="cd15482">
    <property type="entry name" value="Sialidase_non-viral"/>
    <property type="match status" value="1"/>
</dbReference>
<sequence length="1045" mass="115313">MRALFLLSVALLLSPGIFAQDLDSLLSSVKYRNIGPFRGGRSVSASGVVNDPLTYYMGTTGGGLWKTEDAGQSWKNISDGYFKTGSVGAVAVSESDPNVVYCGMGEHAPRGVMTSYGDGVYKSTDAGKTWQHLGLEKTQHISRIIIHPKNPDIVYVAAQGALYGPNPDRGVFKSVDGGQTWKKVLYVNDLTGSSELSIDHSNPRVLYAAMWEHQRKPWIVISGGEGSGLYKSQDGGDSWKKIHSGLPEEKGKMAIAVSRANPEKVYAVIESDSEKEQGGLFVSENGGGSWSRVSADHRLVQRAWYYIEVFPDPNDENTVYVLSAQALRSIDGGKTWETLSGPHGDYHDLWINPENSKNMVIADDGGAGITFNQGSSWSTQANMPTAQIYRINVDNLFPYNIYGGQQDNSSLKIASMALGAANITEQNWSPSAGGESAFLAFDPDNPRYVMGGSYLGTIDVKDTRAEAGTNIMAAPIQYLGRAARDMKYLYNWSAPIIWSRHEPGTFYHAAQYLLRTRDMGITWEEVSPDLTRNLDDKQGKGGGPYTNEAVGAENYGTISYVIESPHEAGVIWTGSDDGLVQLTKDGGESWTDVTPKGLGETLVNAIEVSPHDPATAYIATTRYKFNDYTPAIYKTTNYGKSWTNISEGIPYGAFTRVVREDLERRDLLFAGTETGIYISRNGGKSWESFQLNLPVTPITDLRIHRDDLIVATSGRSFWILDDLGMIRQFENPGNKLSLFKPEDVVAGNWYSEMNSNSGDGMDLHAGVNPANGAVIYYNVPSDRDSSALIIEIRNEAGNVIRSYSSVPDKNRKSYNGAPPSDPVLTTKPGINRIVWDLAHKTMPGAPEAYIEAGYRGHKAVPGKYTVMLKSVVSSFSQTFELKENPLYGLSEKDYQEYDAFLTSAEDEVREMHGLVNKLQKAQQQIREVREGMTEEQKSGTVGKMSESLLKKIKAWDEDMVQRKSKAYDDVENFPNKFTAEYLFMINQATSGIPRITNPVKERRKELDQLWEVLRKRGEEMINGDIPALNKALWESGFGAIVVSSQ</sequence>
<dbReference type="Pfam" id="PF15902">
    <property type="entry name" value="Sortilin-Vps10"/>
    <property type="match status" value="1"/>
</dbReference>
<evidence type="ECO:0000313" key="6">
    <source>
        <dbReference type="Proteomes" id="UP001139409"/>
    </source>
</evidence>
<name>A0A9X1HLG3_9BACT</name>
<protein>
    <submittedName>
        <fullName evidence="5">Glycosyl hydrolase</fullName>
    </submittedName>
</protein>
<feature type="domain" description="Sortilin N-terminal" evidence="4">
    <location>
        <begin position="120"/>
        <end position="244"/>
    </location>
</feature>
<dbReference type="InterPro" id="IPR052025">
    <property type="entry name" value="Xyloglucanase_GH74"/>
</dbReference>
<dbReference type="RefSeq" id="WP_225697432.1">
    <property type="nucleotide sequence ID" value="NZ_JAIXNE010000001.1"/>
</dbReference>
<evidence type="ECO:0000313" key="5">
    <source>
        <dbReference type="EMBL" id="MCA6074338.1"/>
    </source>
</evidence>
<feature type="coiled-coil region" evidence="2">
    <location>
        <begin position="901"/>
        <end position="938"/>
    </location>
</feature>
<dbReference type="GO" id="GO:0016787">
    <property type="term" value="F:hydrolase activity"/>
    <property type="evidence" value="ECO:0007669"/>
    <property type="project" value="UniProtKB-KW"/>
</dbReference>
<dbReference type="GO" id="GO:0010411">
    <property type="term" value="P:xyloglucan metabolic process"/>
    <property type="evidence" value="ECO:0007669"/>
    <property type="project" value="TreeGrafter"/>
</dbReference>
<feature type="signal peptide" evidence="3">
    <location>
        <begin position="1"/>
        <end position="19"/>
    </location>
</feature>
<keyword evidence="5" id="KW-0378">Hydrolase</keyword>
<keyword evidence="2" id="KW-0175">Coiled coil</keyword>
<feature type="chain" id="PRO_5040804434" evidence="3">
    <location>
        <begin position="20"/>
        <end position="1045"/>
    </location>
</feature>
<keyword evidence="1" id="KW-0677">Repeat</keyword>
<organism evidence="5 6">
    <name type="scientific">Fulvivirga sedimenti</name>
    <dbReference type="NCBI Taxonomy" id="2879465"/>
    <lineage>
        <taxon>Bacteria</taxon>
        <taxon>Pseudomonadati</taxon>
        <taxon>Bacteroidota</taxon>
        <taxon>Cytophagia</taxon>
        <taxon>Cytophagales</taxon>
        <taxon>Fulvivirgaceae</taxon>
        <taxon>Fulvivirga</taxon>
    </lineage>
</organism>